<reference evidence="3 4" key="1">
    <citation type="submission" date="2023-10" db="EMBL/GenBank/DDBJ databases">
        <title>Genome-Wide Identification Analysis in wild type Solanum Pinnatisectum Reveals Some Genes Defensing Phytophthora Infestans.</title>
        <authorList>
            <person name="Sun C."/>
        </authorList>
    </citation>
    <scope>NUCLEOTIDE SEQUENCE [LARGE SCALE GENOMIC DNA]</scope>
    <source>
        <strain evidence="3">LQN</strain>
        <tissue evidence="3">Leaf</tissue>
    </source>
</reference>
<evidence type="ECO:0000259" key="2">
    <source>
        <dbReference type="Pfam" id="PF14111"/>
    </source>
</evidence>
<dbReference type="AlphaFoldDB" id="A0AAV9MBG5"/>
<evidence type="ECO:0000313" key="3">
    <source>
        <dbReference type="EMBL" id="KAK4734210.1"/>
    </source>
</evidence>
<sequence>MNLNYIAPIIVEGEKVVEILPEDVPKDDMKWAPSVVVYAVGVTQSIGAMKRFIVGQGSFSVKPMVLYHSNGYFVVRFANEEERDKVLCAGPHYLLKRHEILTTIPLWIKLPNLPLNCWNSVVLSKIHSSLGKPLYTDECTTQASRISFARILIEMDVTRPLPKMIKIRDLKERVLEQQILYEWKLMFCQKCLQMGHSCVDKPKVVPTKRDQGQGQRKEWRPTTLGDKHHEKQTEQQYDPGLEVVA</sequence>
<evidence type="ECO:0000313" key="4">
    <source>
        <dbReference type="Proteomes" id="UP001311915"/>
    </source>
</evidence>
<gene>
    <name evidence="3" type="ORF">R3W88_008471</name>
</gene>
<dbReference type="InterPro" id="IPR025558">
    <property type="entry name" value="DUF4283"/>
</dbReference>
<accession>A0AAV9MBG5</accession>
<evidence type="ECO:0000256" key="1">
    <source>
        <dbReference type="SAM" id="MobiDB-lite"/>
    </source>
</evidence>
<dbReference type="PANTHER" id="PTHR33233">
    <property type="entry name" value="ENDONUCLEASE/EXONUCLEASE/PHOSPHATASE"/>
    <property type="match status" value="1"/>
</dbReference>
<dbReference type="Proteomes" id="UP001311915">
    <property type="component" value="Unassembled WGS sequence"/>
</dbReference>
<comment type="caution">
    <text evidence="3">The sequence shown here is derived from an EMBL/GenBank/DDBJ whole genome shotgun (WGS) entry which is preliminary data.</text>
</comment>
<feature type="domain" description="DUF4283" evidence="2">
    <location>
        <begin position="30"/>
        <end position="94"/>
    </location>
</feature>
<dbReference type="Pfam" id="PF14111">
    <property type="entry name" value="DUF4283"/>
    <property type="match status" value="1"/>
</dbReference>
<dbReference type="PANTHER" id="PTHR33233:SF17">
    <property type="entry name" value="DUF4283 DOMAIN-CONTAINING PROTEIN"/>
    <property type="match status" value="1"/>
</dbReference>
<name>A0AAV9MBG5_9SOLN</name>
<feature type="region of interest" description="Disordered" evidence="1">
    <location>
        <begin position="203"/>
        <end position="245"/>
    </location>
</feature>
<feature type="compositionally biased region" description="Basic and acidic residues" evidence="1">
    <location>
        <begin position="203"/>
        <end position="233"/>
    </location>
</feature>
<organism evidence="3 4">
    <name type="scientific">Solanum pinnatisectum</name>
    <name type="common">tansyleaf nightshade</name>
    <dbReference type="NCBI Taxonomy" id="50273"/>
    <lineage>
        <taxon>Eukaryota</taxon>
        <taxon>Viridiplantae</taxon>
        <taxon>Streptophyta</taxon>
        <taxon>Embryophyta</taxon>
        <taxon>Tracheophyta</taxon>
        <taxon>Spermatophyta</taxon>
        <taxon>Magnoliopsida</taxon>
        <taxon>eudicotyledons</taxon>
        <taxon>Gunneridae</taxon>
        <taxon>Pentapetalae</taxon>
        <taxon>asterids</taxon>
        <taxon>lamiids</taxon>
        <taxon>Solanales</taxon>
        <taxon>Solanaceae</taxon>
        <taxon>Solanoideae</taxon>
        <taxon>Solaneae</taxon>
        <taxon>Solanum</taxon>
    </lineage>
</organism>
<protein>
    <recommendedName>
        <fullName evidence="2">DUF4283 domain-containing protein</fullName>
    </recommendedName>
</protein>
<dbReference type="EMBL" id="JAWPEI010000002">
    <property type="protein sequence ID" value="KAK4734210.1"/>
    <property type="molecule type" value="Genomic_DNA"/>
</dbReference>
<keyword evidence="4" id="KW-1185">Reference proteome</keyword>
<proteinExistence type="predicted"/>